<accession>A0A7W7U7T4</accession>
<reference evidence="1 2" key="1">
    <citation type="submission" date="2020-08" db="EMBL/GenBank/DDBJ databases">
        <title>Genomic Encyclopedia of Type Strains, Phase III (KMG-III): the genomes of soil and plant-associated and newly described type strains.</title>
        <authorList>
            <person name="Whitman W."/>
        </authorList>
    </citation>
    <scope>NUCLEOTIDE SEQUENCE [LARGE SCALE GENOMIC DNA]</scope>
    <source>
        <strain evidence="1 2">SFB5A</strain>
    </source>
</reference>
<gene>
    <name evidence="1" type="ORF">GGE06_007539</name>
</gene>
<dbReference type="AlphaFoldDB" id="A0A7W7U7T4"/>
<sequence>MPITNQQVAGHSFLRKMYDDSYFPDHVVDQGRAVLLRLCERIEAEQPSDLVILYGLTQAATEEFNLLDREFVAAGSGIETVAREWICDESCFVASAYGFADADAEELTVGRDW</sequence>
<name>A0A7W7U7T4_9ACTN</name>
<evidence type="ECO:0000313" key="1">
    <source>
        <dbReference type="EMBL" id="MBB4986571.1"/>
    </source>
</evidence>
<evidence type="ECO:0000313" key="2">
    <source>
        <dbReference type="Proteomes" id="UP000582643"/>
    </source>
</evidence>
<dbReference type="Pfam" id="PF18977">
    <property type="entry name" value="DUF5713"/>
    <property type="match status" value="1"/>
</dbReference>
<organism evidence="1 2">
    <name type="scientific">Streptomyces nymphaeiformis</name>
    <dbReference type="NCBI Taxonomy" id="2663842"/>
    <lineage>
        <taxon>Bacteria</taxon>
        <taxon>Bacillati</taxon>
        <taxon>Actinomycetota</taxon>
        <taxon>Actinomycetes</taxon>
        <taxon>Kitasatosporales</taxon>
        <taxon>Streptomycetaceae</taxon>
        <taxon>Streptomyces</taxon>
    </lineage>
</organism>
<keyword evidence="2" id="KW-1185">Reference proteome</keyword>
<protein>
    <submittedName>
        <fullName evidence="1">Uncharacterized protein</fullName>
    </submittedName>
</protein>
<dbReference type="InterPro" id="IPR043767">
    <property type="entry name" value="DUF5713"/>
</dbReference>
<proteinExistence type="predicted"/>
<dbReference type="EMBL" id="JACHJY010000013">
    <property type="protein sequence ID" value="MBB4986571.1"/>
    <property type="molecule type" value="Genomic_DNA"/>
</dbReference>
<comment type="caution">
    <text evidence="1">The sequence shown here is derived from an EMBL/GenBank/DDBJ whole genome shotgun (WGS) entry which is preliminary data.</text>
</comment>
<dbReference type="Proteomes" id="UP000582643">
    <property type="component" value="Unassembled WGS sequence"/>
</dbReference>
<dbReference type="RefSeq" id="WP_184932857.1">
    <property type="nucleotide sequence ID" value="NZ_JACHJY010000013.1"/>
</dbReference>